<evidence type="ECO:0000313" key="2">
    <source>
        <dbReference type="Proteomes" id="UP000541352"/>
    </source>
</evidence>
<accession>A0A7W6ESH4</accession>
<keyword evidence="2" id="KW-1185">Reference proteome</keyword>
<proteinExistence type="predicted"/>
<dbReference type="EMBL" id="JACIBY010000012">
    <property type="protein sequence ID" value="MBB3840720.1"/>
    <property type="molecule type" value="Genomic_DNA"/>
</dbReference>
<comment type="caution">
    <text evidence="1">The sequence shown here is derived from an EMBL/GenBank/DDBJ whole genome shotgun (WGS) entry which is preliminary data.</text>
</comment>
<dbReference type="AlphaFoldDB" id="A0A7W6ESH4"/>
<protein>
    <submittedName>
        <fullName evidence="1">Uncharacterized protein</fullName>
    </submittedName>
</protein>
<organism evidence="1 2">
    <name type="scientific">Runella defluvii</name>
    <dbReference type="NCBI Taxonomy" id="370973"/>
    <lineage>
        <taxon>Bacteria</taxon>
        <taxon>Pseudomonadati</taxon>
        <taxon>Bacteroidota</taxon>
        <taxon>Cytophagia</taxon>
        <taxon>Cytophagales</taxon>
        <taxon>Spirosomataceae</taxon>
        <taxon>Runella</taxon>
    </lineage>
</organism>
<sequence>MHNVSVNILKYVAETYVEYFLLFTAFCLLEF</sequence>
<gene>
    <name evidence="1" type="ORF">FHS57_004740</name>
</gene>
<name>A0A7W6ESH4_9BACT</name>
<dbReference type="Proteomes" id="UP000541352">
    <property type="component" value="Unassembled WGS sequence"/>
</dbReference>
<reference evidence="1 2" key="1">
    <citation type="submission" date="2020-08" db="EMBL/GenBank/DDBJ databases">
        <title>Genomic Encyclopedia of Type Strains, Phase IV (KMG-IV): sequencing the most valuable type-strain genomes for metagenomic binning, comparative biology and taxonomic classification.</title>
        <authorList>
            <person name="Goeker M."/>
        </authorList>
    </citation>
    <scope>NUCLEOTIDE SEQUENCE [LARGE SCALE GENOMIC DNA]</scope>
    <source>
        <strain evidence="1 2">DSM 17976</strain>
    </source>
</reference>
<evidence type="ECO:0000313" key="1">
    <source>
        <dbReference type="EMBL" id="MBB3840720.1"/>
    </source>
</evidence>